<name>A0A370X4Q8_9GAMM</name>
<protein>
    <submittedName>
        <fullName evidence="3">DUF4189 domain-containing protein</fullName>
    </submittedName>
</protein>
<accession>A0A370X4Q8</accession>
<keyword evidence="1" id="KW-0732">Signal</keyword>
<gene>
    <name evidence="3" type="ORF">DWU99_12650</name>
</gene>
<feature type="domain" description="DUF4189" evidence="2">
    <location>
        <begin position="74"/>
        <end position="168"/>
    </location>
</feature>
<feature type="chain" id="PRO_5016901329" evidence="1">
    <location>
        <begin position="36"/>
        <end position="175"/>
    </location>
</feature>
<evidence type="ECO:0000256" key="1">
    <source>
        <dbReference type="SAM" id="SignalP"/>
    </source>
</evidence>
<dbReference type="AlphaFoldDB" id="A0A370X4Q8"/>
<comment type="caution">
    <text evidence="3">The sequence shown here is derived from an EMBL/GenBank/DDBJ whole genome shotgun (WGS) entry which is preliminary data.</text>
</comment>
<sequence>MYGSSSLMNVVASKLFGWMCLVVLLLPLSAGILHAQEQVGPCPPGMSQYPSPDGVPSCGAMYDQGKTSHWVTQWGALATDFAHHAGGAAVNKPDENEAKRAAIEECVSNGGLQCRVEITYANQCVALVEGNFGHNSTRAATIDAAVEIGKKVCTESGDTNCLATYTACSLAKWLR</sequence>
<evidence type="ECO:0000313" key="3">
    <source>
        <dbReference type="EMBL" id="RDS83378.1"/>
    </source>
</evidence>
<keyword evidence="4" id="KW-1185">Reference proteome</keyword>
<dbReference type="Proteomes" id="UP000255334">
    <property type="component" value="Unassembled WGS sequence"/>
</dbReference>
<feature type="signal peptide" evidence="1">
    <location>
        <begin position="1"/>
        <end position="35"/>
    </location>
</feature>
<reference evidence="3 4" key="1">
    <citation type="submission" date="2018-07" db="EMBL/GenBank/DDBJ databases">
        <title>Dyella monticola sp. nov. and Dyella psychrodurans sp. nov. isolated from monsoon evergreen broad-leaved forest soil of Dinghu Mountain, China.</title>
        <authorList>
            <person name="Gao Z."/>
            <person name="Qiu L."/>
        </authorList>
    </citation>
    <scope>NUCLEOTIDE SEQUENCE [LARGE SCALE GENOMIC DNA]</scope>
    <source>
        <strain evidence="3 4">4MSK11</strain>
    </source>
</reference>
<evidence type="ECO:0000259" key="2">
    <source>
        <dbReference type="Pfam" id="PF13827"/>
    </source>
</evidence>
<dbReference type="Pfam" id="PF13827">
    <property type="entry name" value="DUF4189"/>
    <property type="match status" value="1"/>
</dbReference>
<evidence type="ECO:0000313" key="4">
    <source>
        <dbReference type="Proteomes" id="UP000255334"/>
    </source>
</evidence>
<organism evidence="3 4">
    <name type="scientific">Dyella psychrodurans</name>
    <dbReference type="NCBI Taxonomy" id="1927960"/>
    <lineage>
        <taxon>Bacteria</taxon>
        <taxon>Pseudomonadati</taxon>
        <taxon>Pseudomonadota</taxon>
        <taxon>Gammaproteobacteria</taxon>
        <taxon>Lysobacterales</taxon>
        <taxon>Rhodanobacteraceae</taxon>
        <taxon>Dyella</taxon>
    </lineage>
</organism>
<dbReference type="InterPro" id="IPR025240">
    <property type="entry name" value="DUF4189"/>
</dbReference>
<proteinExistence type="predicted"/>
<dbReference type="EMBL" id="QRBF01000004">
    <property type="protein sequence ID" value="RDS83378.1"/>
    <property type="molecule type" value="Genomic_DNA"/>
</dbReference>